<dbReference type="Gene3D" id="1.25.10.10">
    <property type="entry name" value="Leucine-rich Repeat Variant"/>
    <property type="match status" value="1"/>
</dbReference>
<dbReference type="PROSITE" id="PS50077">
    <property type="entry name" value="HEAT_REPEAT"/>
    <property type="match status" value="1"/>
</dbReference>
<evidence type="ECO:0008006" key="2">
    <source>
        <dbReference type="Google" id="ProtNLM"/>
    </source>
</evidence>
<dbReference type="InterPro" id="IPR011989">
    <property type="entry name" value="ARM-like"/>
</dbReference>
<accession>A0A3B1BKE7</accession>
<reference evidence="1" key="1">
    <citation type="submission" date="2018-06" db="EMBL/GenBank/DDBJ databases">
        <authorList>
            <person name="Zhirakovskaya E."/>
        </authorList>
    </citation>
    <scope>NUCLEOTIDE SEQUENCE</scope>
</reference>
<gene>
    <name evidence="1" type="ORF">MNBD_GAMMA24-2443</name>
</gene>
<name>A0A3B1BKE7_9ZZZZ</name>
<dbReference type="InterPro" id="IPR016024">
    <property type="entry name" value="ARM-type_fold"/>
</dbReference>
<dbReference type="SUPFAM" id="SSF48371">
    <property type="entry name" value="ARM repeat"/>
    <property type="match status" value="1"/>
</dbReference>
<dbReference type="SUPFAM" id="SSF52833">
    <property type="entry name" value="Thioredoxin-like"/>
    <property type="match status" value="1"/>
</dbReference>
<dbReference type="InterPro" id="IPR036249">
    <property type="entry name" value="Thioredoxin-like_sf"/>
</dbReference>
<sequence>MTNTSLDSPDAELLLATGCAHCAIVLEGLSQLVKEGLIGHLEITNIAIQPQRAQQLNVRSVPWTRLGPFILEGQYSPGELRKWAQRANSLEGMSDYIAEQLKQGKLDKLIKMLNNAPQQLRALIPLLEDEDTEMQVRIGIDAILESIEDKSGLALLIPEFSHLASHKSPRIRADIGYYLALTGSQEAIPVLKKLAQDESKDIQEIAQEGLERLSEVES</sequence>
<dbReference type="Pfam" id="PF13646">
    <property type="entry name" value="HEAT_2"/>
    <property type="match status" value="1"/>
</dbReference>
<proteinExistence type="predicted"/>
<organism evidence="1">
    <name type="scientific">hydrothermal vent metagenome</name>
    <dbReference type="NCBI Taxonomy" id="652676"/>
    <lineage>
        <taxon>unclassified sequences</taxon>
        <taxon>metagenomes</taxon>
        <taxon>ecological metagenomes</taxon>
    </lineage>
</organism>
<protein>
    <recommendedName>
        <fullName evidence="2">HEAT repeat domain-containing protein</fullName>
    </recommendedName>
</protein>
<dbReference type="AlphaFoldDB" id="A0A3B1BKE7"/>
<dbReference type="InterPro" id="IPR021133">
    <property type="entry name" value="HEAT_type_2"/>
</dbReference>
<dbReference type="EMBL" id="UOFZ01000006">
    <property type="protein sequence ID" value="VAX11918.1"/>
    <property type="molecule type" value="Genomic_DNA"/>
</dbReference>
<evidence type="ECO:0000313" key="1">
    <source>
        <dbReference type="EMBL" id="VAX11918.1"/>
    </source>
</evidence>